<dbReference type="GO" id="GO:0008483">
    <property type="term" value="F:transaminase activity"/>
    <property type="evidence" value="ECO:0007669"/>
    <property type="project" value="UniProtKB-KW"/>
</dbReference>
<keyword evidence="8 11" id="KW-0496">Mitochondrion</keyword>
<dbReference type="GO" id="GO:0005960">
    <property type="term" value="C:glycine cleavage complex"/>
    <property type="evidence" value="ECO:0007669"/>
    <property type="project" value="InterPro"/>
</dbReference>
<proteinExistence type="inferred from homology"/>
<keyword evidence="16" id="KW-1185">Reference proteome</keyword>
<reference evidence="15" key="2">
    <citation type="submission" date="2025-09" db="UniProtKB">
        <authorList>
            <consortium name="Ensembl"/>
        </authorList>
    </citation>
    <scope>IDENTIFICATION</scope>
</reference>
<feature type="region of interest" description="Disordered" evidence="12">
    <location>
        <begin position="10"/>
        <end position="40"/>
    </location>
</feature>
<dbReference type="Pfam" id="PF01571">
    <property type="entry name" value="GCV_T"/>
    <property type="match status" value="1"/>
</dbReference>
<comment type="subunit">
    <text evidence="4 11">The glycine cleavage system is composed of four proteins: P, T, L and H.</text>
</comment>
<dbReference type="InterPro" id="IPR028896">
    <property type="entry name" value="GcvT/YgfZ/DmdA"/>
</dbReference>
<evidence type="ECO:0000256" key="2">
    <source>
        <dbReference type="ARBA" id="ARBA00004173"/>
    </source>
</evidence>
<dbReference type="GO" id="GO:0006546">
    <property type="term" value="P:glycine catabolic process"/>
    <property type="evidence" value="ECO:0007669"/>
    <property type="project" value="InterPro"/>
</dbReference>
<evidence type="ECO:0000259" key="14">
    <source>
        <dbReference type="Pfam" id="PF08669"/>
    </source>
</evidence>
<dbReference type="InterPro" id="IPR006222">
    <property type="entry name" value="GCVT_N"/>
</dbReference>
<evidence type="ECO:0000256" key="6">
    <source>
        <dbReference type="ARBA" id="ARBA00022679"/>
    </source>
</evidence>
<evidence type="ECO:0000256" key="11">
    <source>
        <dbReference type="RuleBase" id="RU003981"/>
    </source>
</evidence>
<evidence type="ECO:0000313" key="15">
    <source>
        <dbReference type="Ensembl" id="ENSACOP00000023347.1"/>
    </source>
</evidence>
<dbReference type="Ensembl" id="ENSACOT00000024154.1">
    <property type="protein sequence ID" value="ENSACOP00000023347.1"/>
    <property type="gene ID" value="ENSACOG00000015806.1"/>
</dbReference>
<dbReference type="PANTHER" id="PTHR43757">
    <property type="entry name" value="AMINOMETHYLTRANSFERASE"/>
    <property type="match status" value="1"/>
</dbReference>
<dbReference type="GO" id="GO:0005739">
    <property type="term" value="C:mitochondrion"/>
    <property type="evidence" value="ECO:0007669"/>
    <property type="project" value="UniProtKB-SubCell"/>
</dbReference>
<protein>
    <recommendedName>
        <fullName evidence="11">Aminomethyltransferase</fullName>
        <ecNumber evidence="11">2.1.2.10</ecNumber>
    </recommendedName>
    <alternativeName>
        <fullName evidence="11">Glycine cleavage system T protein</fullName>
    </alternativeName>
</protein>
<dbReference type="Gene3D" id="4.10.1250.10">
    <property type="entry name" value="Aminomethyltransferase fragment"/>
    <property type="match status" value="1"/>
</dbReference>
<evidence type="ECO:0000256" key="7">
    <source>
        <dbReference type="ARBA" id="ARBA00022946"/>
    </source>
</evidence>
<dbReference type="InterPro" id="IPR027266">
    <property type="entry name" value="TrmE/GcvT-like"/>
</dbReference>
<dbReference type="FunFam" id="4.10.1250.10:FF:000002">
    <property type="entry name" value="Aminomethyltransferase"/>
    <property type="match status" value="1"/>
</dbReference>
<evidence type="ECO:0000256" key="1">
    <source>
        <dbReference type="ARBA" id="ARBA00003631"/>
    </source>
</evidence>
<name>A0A8B9GFC1_9PSIT</name>
<dbReference type="PANTHER" id="PTHR43757:SF16">
    <property type="entry name" value="AMINOMETHYLTRANSFERASE, MITOCHONDRIAL"/>
    <property type="match status" value="1"/>
</dbReference>
<dbReference type="Gene3D" id="2.40.30.110">
    <property type="entry name" value="Aminomethyltransferase beta-barrel domains"/>
    <property type="match status" value="1"/>
</dbReference>
<dbReference type="Gene3D" id="3.30.70.1400">
    <property type="entry name" value="Aminomethyltransferase beta-barrel domains"/>
    <property type="match status" value="1"/>
</dbReference>
<dbReference type="Pfam" id="PF08669">
    <property type="entry name" value="GCV_T_C"/>
    <property type="match status" value="1"/>
</dbReference>
<dbReference type="SUPFAM" id="SSF103025">
    <property type="entry name" value="Folate-binding domain"/>
    <property type="match status" value="1"/>
</dbReference>
<keyword evidence="5 11" id="KW-0032">Aminotransferase</keyword>
<feature type="compositionally biased region" description="Low complexity" evidence="12">
    <location>
        <begin position="26"/>
        <end position="38"/>
    </location>
</feature>
<sequence length="447" mass="47747">MLRAGCRAALSLRPPQGSAPRRGAGEQRSGAAEAAAGESLKRTPLDALHRSRGGRMVPFAGWSLPLHYGQGHLQSHLHTRRRCSLFDVSHMLQARVYGRDRIRFMESLVVGDIAELKPGQGTLTLLTNERGGIVDDLIITNTLEEHLYVVSNAGCADKDLAIMRGRAAELQATGGDIHLEVLDNALLALQGPSMARVLQAGLSDDLGKLSFMNSITTTVFGVPSCRVTRCGYTGEDGVEISVPTGRAVELAEQLLGVPEVWPAGLAARDSLRLEAGLCLYGNDIDETTTPAEAGLMWTLGKRRRAAMDFPGAAIIMAQVKEKPKRKRVGLTSVGPPIRPHMAILDPEGTPVGEWGSRAHVGIASNCTCGRGGCWGHQPLLSSPVLMSAGTVTSGCPSPSLGKNIAMGYVEAVHSRAGTTLTVEVRKKQHLALVTKMPFVPTQYYMAK</sequence>
<feature type="domain" description="GCVT N-terminal" evidence="13">
    <location>
        <begin position="47"/>
        <end position="300"/>
    </location>
</feature>
<organism evidence="15 16">
    <name type="scientific">Amazona collaria</name>
    <name type="common">yellow-billed parrot</name>
    <dbReference type="NCBI Taxonomy" id="241587"/>
    <lineage>
        <taxon>Eukaryota</taxon>
        <taxon>Metazoa</taxon>
        <taxon>Chordata</taxon>
        <taxon>Craniata</taxon>
        <taxon>Vertebrata</taxon>
        <taxon>Euteleostomi</taxon>
        <taxon>Archelosauria</taxon>
        <taxon>Archosauria</taxon>
        <taxon>Dinosauria</taxon>
        <taxon>Saurischia</taxon>
        <taxon>Theropoda</taxon>
        <taxon>Coelurosauria</taxon>
        <taxon>Aves</taxon>
        <taxon>Neognathae</taxon>
        <taxon>Neoaves</taxon>
        <taxon>Telluraves</taxon>
        <taxon>Australaves</taxon>
        <taxon>Psittaciformes</taxon>
        <taxon>Psittacidae</taxon>
        <taxon>Amazona</taxon>
    </lineage>
</organism>
<comment type="catalytic activity">
    <reaction evidence="9 11">
        <text>N(6)-[(R)-S(8)-aminomethyldihydrolipoyl]-L-lysyl-[protein] + (6S)-5,6,7,8-tetrahydrofolate = N(6)-[(R)-dihydrolipoyl]-L-lysyl-[protein] + (6R)-5,10-methylene-5,6,7,8-tetrahydrofolate + NH4(+)</text>
        <dbReference type="Rhea" id="RHEA:16945"/>
        <dbReference type="Rhea" id="RHEA-COMP:10475"/>
        <dbReference type="Rhea" id="RHEA-COMP:10492"/>
        <dbReference type="ChEBI" id="CHEBI:15636"/>
        <dbReference type="ChEBI" id="CHEBI:28938"/>
        <dbReference type="ChEBI" id="CHEBI:57453"/>
        <dbReference type="ChEBI" id="CHEBI:83100"/>
        <dbReference type="ChEBI" id="CHEBI:83143"/>
        <dbReference type="EC" id="2.1.2.10"/>
    </reaction>
</comment>
<comment type="similarity">
    <text evidence="3 11">Belongs to the GcvT family.</text>
</comment>
<feature type="binding site" evidence="10">
    <location>
        <position position="239"/>
    </location>
    <ligand>
        <name>substrate</name>
    </ligand>
</feature>
<reference evidence="15" key="1">
    <citation type="submission" date="2025-08" db="UniProtKB">
        <authorList>
            <consortium name="Ensembl"/>
        </authorList>
    </citation>
    <scope>IDENTIFICATION</scope>
</reference>
<dbReference type="EC" id="2.1.2.10" evidence="11"/>
<dbReference type="FunFam" id="3.30.1360.120:FF:000014">
    <property type="entry name" value="Aminomethyltransferase"/>
    <property type="match status" value="1"/>
</dbReference>
<dbReference type="Gene3D" id="3.30.1360.120">
    <property type="entry name" value="Probable tRNA modification gtpase trme, domain 1"/>
    <property type="match status" value="1"/>
</dbReference>
<keyword evidence="7 11" id="KW-0809">Transit peptide</keyword>
<evidence type="ECO:0000256" key="8">
    <source>
        <dbReference type="ARBA" id="ARBA00023128"/>
    </source>
</evidence>
<dbReference type="NCBIfam" id="TIGR00528">
    <property type="entry name" value="gcvT"/>
    <property type="match status" value="1"/>
</dbReference>
<dbReference type="SUPFAM" id="SSF101790">
    <property type="entry name" value="Aminomethyltransferase beta-barrel domain"/>
    <property type="match status" value="1"/>
</dbReference>
<evidence type="ECO:0000259" key="13">
    <source>
        <dbReference type="Pfam" id="PF01571"/>
    </source>
</evidence>
<dbReference type="AlphaFoldDB" id="A0A8B9GFC1"/>
<evidence type="ECO:0000256" key="10">
    <source>
        <dbReference type="PIRSR" id="PIRSR006487-1"/>
    </source>
</evidence>
<evidence type="ECO:0000256" key="4">
    <source>
        <dbReference type="ARBA" id="ARBA00011690"/>
    </source>
</evidence>
<evidence type="ECO:0000256" key="3">
    <source>
        <dbReference type="ARBA" id="ARBA00008609"/>
    </source>
</evidence>
<dbReference type="InterPro" id="IPR029043">
    <property type="entry name" value="GcvT/YgfZ_C"/>
</dbReference>
<comment type="subcellular location">
    <subcellularLocation>
        <location evidence="2 11">Mitochondrion</location>
    </subcellularLocation>
</comment>
<keyword evidence="6 11" id="KW-0808">Transferase</keyword>
<comment type="function">
    <text evidence="1 11">The glycine cleavage system catalyzes the degradation of glycine.</text>
</comment>
<accession>A0A8B9GFC1</accession>
<evidence type="ECO:0000313" key="16">
    <source>
        <dbReference type="Proteomes" id="UP000694522"/>
    </source>
</evidence>
<dbReference type="PIRSF" id="PIRSF006487">
    <property type="entry name" value="GcvT"/>
    <property type="match status" value="1"/>
</dbReference>
<dbReference type="GO" id="GO:0004047">
    <property type="term" value="F:aminomethyltransferase activity"/>
    <property type="evidence" value="ECO:0007669"/>
    <property type="project" value="UniProtKB-EC"/>
</dbReference>
<feature type="domain" description="Aminomethyltransferase C-terminal" evidence="14">
    <location>
        <begin position="387"/>
        <end position="439"/>
    </location>
</feature>
<dbReference type="FunFam" id="3.30.70.1400:FF:000001">
    <property type="entry name" value="Aminomethyltransferase"/>
    <property type="match status" value="1"/>
</dbReference>
<evidence type="ECO:0000256" key="9">
    <source>
        <dbReference type="ARBA" id="ARBA00047665"/>
    </source>
</evidence>
<dbReference type="InterPro" id="IPR006223">
    <property type="entry name" value="GcvT"/>
</dbReference>
<dbReference type="Proteomes" id="UP000694522">
    <property type="component" value="Unplaced"/>
</dbReference>
<evidence type="ECO:0000256" key="12">
    <source>
        <dbReference type="SAM" id="MobiDB-lite"/>
    </source>
</evidence>
<evidence type="ECO:0000256" key="5">
    <source>
        <dbReference type="ARBA" id="ARBA00022576"/>
    </source>
</evidence>
<dbReference type="InterPro" id="IPR013977">
    <property type="entry name" value="GcvT_C"/>
</dbReference>